<dbReference type="AlphaFoldDB" id="A0A1H3WYX2"/>
<evidence type="ECO:0000256" key="7">
    <source>
        <dbReference type="RuleBase" id="RU003800"/>
    </source>
</evidence>
<keyword evidence="4 10" id="KW-0418">Kinase</keyword>
<dbReference type="Gene3D" id="1.20.58.310">
    <property type="entry name" value="Polyphosphate kinase N-terminal domain"/>
    <property type="match status" value="1"/>
</dbReference>
<keyword evidence="11" id="KW-1185">Reference proteome</keyword>
<feature type="compositionally biased region" description="Polar residues" evidence="8">
    <location>
        <begin position="75"/>
        <end position="87"/>
    </location>
</feature>
<feature type="compositionally biased region" description="Basic and acidic residues" evidence="8">
    <location>
        <begin position="92"/>
        <end position="102"/>
    </location>
</feature>
<keyword evidence="2 7" id="KW-0808">Transferase</keyword>
<dbReference type="InterPro" id="IPR024953">
    <property type="entry name" value="PP_kinase_middle"/>
</dbReference>
<evidence type="ECO:0000256" key="8">
    <source>
        <dbReference type="SAM" id="MobiDB-lite"/>
    </source>
</evidence>
<dbReference type="PANTHER" id="PTHR30218:SF0">
    <property type="entry name" value="POLYPHOSPHATE KINASE"/>
    <property type="match status" value="1"/>
</dbReference>
<dbReference type="OrthoDB" id="9761456at2"/>
<evidence type="ECO:0000313" key="10">
    <source>
        <dbReference type="EMBL" id="SDZ91438.1"/>
    </source>
</evidence>
<feature type="region of interest" description="Disordered" evidence="8">
    <location>
        <begin position="75"/>
        <end position="112"/>
    </location>
</feature>
<dbReference type="InterPro" id="IPR001736">
    <property type="entry name" value="PLipase_D/transphosphatidylase"/>
</dbReference>
<dbReference type="Proteomes" id="UP000199041">
    <property type="component" value="Unassembled WGS sequence"/>
</dbReference>
<accession>A0A1H3WYX2</accession>
<comment type="similarity">
    <text evidence="7">Belongs to the polyphosphate kinase 1 (PPK1) family.</text>
</comment>
<dbReference type="InterPro" id="IPR025200">
    <property type="entry name" value="PPK_C_dom2"/>
</dbReference>
<comment type="catalytic activity">
    <reaction evidence="7">
        <text>[phosphate](n) + ATP = [phosphate](n+1) + ADP</text>
        <dbReference type="Rhea" id="RHEA:19573"/>
        <dbReference type="Rhea" id="RHEA-COMP:9859"/>
        <dbReference type="Rhea" id="RHEA-COMP:14280"/>
        <dbReference type="ChEBI" id="CHEBI:16838"/>
        <dbReference type="ChEBI" id="CHEBI:30616"/>
        <dbReference type="ChEBI" id="CHEBI:456216"/>
        <dbReference type="EC" id="2.7.4.1"/>
    </reaction>
</comment>
<dbReference type="GO" id="GO:0009358">
    <property type="term" value="C:polyphosphate kinase complex"/>
    <property type="evidence" value="ECO:0007669"/>
    <property type="project" value="InterPro"/>
</dbReference>
<reference evidence="10 11" key="1">
    <citation type="submission" date="2016-10" db="EMBL/GenBank/DDBJ databases">
        <authorList>
            <person name="de Groot N.N."/>
        </authorList>
    </citation>
    <scope>NUCLEOTIDE SEQUENCE [LARGE SCALE GENOMIC DNA]</scope>
    <source>
        <strain evidence="10 11">Vu-144</strain>
    </source>
</reference>
<dbReference type="InterPro" id="IPR041108">
    <property type="entry name" value="PP_kinase_C_1"/>
</dbReference>
<evidence type="ECO:0000256" key="6">
    <source>
        <dbReference type="ARBA" id="ARBA00022842"/>
    </source>
</evidence>
<dbReference type="GO" id="GO:0006799">
    <property type="term" value="P:polyphosphate biosynthetic process"/>
    <property type="evidence" value="ECO:0007669"/>
    <property type="project" value="InterPro"/>
</dbReference>
<evidence type="ECO:0000259" key="9">
    <source>
        <dbReference type="PROSITE" id="PS50035"/>
    </source>
</evidence>
<evidence type="ECO:0000256" key="5">
    <source>
        <dbReference type="ARBA" id="ARBA00022840"/>
    </source>
</evidence>
<name>A0A1H3WYX2_9BACT</name>
<evidence type="ECO:0000256" key="1">
    <source>
        <dbReference type="ARBA" id="ARBA00022553"/>
    </source>
</evidence>
<comment type="function">
    <text evidence="7">Catalyzes the reversible transfer of the terminal phosphate of ATP to form a long-chain polyphosphate (polyP).</text>
</comment>
<keyword evidence="3" id="KW-0547">Nucleotide-binding</keyword>
<feature type="domain" description="PLD phosphodiesterase" evidence="9">
    <location>
        <begin position="653"/>
        <end position="683"/>
    </location>
</feature>
<dbReference type="InterPro" id="IPR003414">
    <property type="entry name" value="PP_kinase"/>
</dbReference>
<comment type="PTM">
    <text evidence="7">An intermediate of this reaction is the autophosphorylated ppk in which a phosphate is covalently linked to a histidine residue through a N-P bond.</text>
</comment>
<evidence type="ECO:0000256" key="4">
    <source>
        <dbReference type="ARBA" id="ARBA00022777"/>
    </source>
</evidence>
<evidence type="ECO:0000256" key="2">
    <source>
        <dbReference type="ARBA" id="ARBA00022679"/>
    </source>
</evidence>
<dbReference type="EC" id="2.7.4.1" evidence="7"/>
<keyword evidence="6" id="KW-0460">Magnesium</keyword>
<protein>
    <recommendedName>
        <fullName evidence="7">Polyphosphate kinase</fullName>
        <ecNumber evidence="7">2.7.4.1</ecNumber>
    </recommendedName>
</protein>
<dbReference type="NCBIfam" id="TIGR03705">
    <property type="entry name" value="poly_P_kin"/>
    <property type="match status" value="1"/>
</dbReference>
<dbReference type="Gene3D" id="3.30.870.10">
    <property type="entry name" value="Endonuclease Chain A"/>
    <property type="match status" value="2"/>
</dbReference>
<dbReference type="Pfam" id="PF13090">
    <property type="entry name" value="PP_kinase_C"/>
    <property type="match status" value="1"/>
</dbReference>
<gene>
    <name evidence="10" type="ORF">SAMN05192529_10446</name>
</gene>
<dbReference type="STRING" id="551991.SAMN05192529_10446"/>
<organism evidence="10 11">
    <name type="scientific">Arachidicoccus rhizosphaerae</name>
    <dbReference type="NCBI Taxonomy" id="551991"/>
    <lineage>
        <taxon>Bacteria</taxon>
        <taxon>Pseudomonadati</taxon>
        <taxon>Bacteroidota</taxon>
        <taxon>Chitinophagia</taxon>
        <taxon>Chitinophagales</taxon>
        <taxon>Chitinophagaceae</taxon>
        <taxon>Arachidicoccus</taxon>
    </lineage>
</organism>
<dbReference type="GO" id="GO:0008976">
    <property type="term" value="F:polyphosphate kinase activity"/>
    <property type="evidence" value="ECO:0007669"/>
    <property type="project" value="UniProtKB-EC"/>
</dbReference>
<dbReference type="PIRSF" id="PIRSF015589">
    <property type="entry name" value="PP_kinase"/>
    <property type="match status" value="1"/>
</dbReference>
<dbReference type="InterPro" id="IPR036830">
    <property type="entry name" value="PP_kinase_middle_dom_sf"/>
</dbReference>
<sequence length="770" mass="87291">MSMKSKGKFTYFDRDLSWLSFNERILMEAGRPGVPVGEKLSFLGIFSSNLDEFYRVRMPAILALKHLDVREETFSGQQHLQQTSPAISAQKEPPEDIKEVKPPHNQAVPQPPTLPSSACATAELLGQVRSMIDGLQNRFGLMLLTDILPDLRMAGIDYKYNARLPENIDPRIQARFFEKVAAHLTMVWLADQPGREANTGNRPEKKLRARFFPENDQIYLLVPGILRGAAGLGIIRIPALDCGRFVSLENKQGLTTTDVWMLDDIIRMHIPTIFSADFIYEGSYSFKLSRDADVDYKDEYGKDLASFIQRQIGKRNYGLATRLLYDTQMPKDILGRLTEVLNCPQSALVRGGRYHNLKDLMSFPIKGHHYQKWPVLRPDYALYDGGSILDGLLTRIEQNDLLLSTPYQDYSAVLRFFNEAAIRPEVSEIAVTLYRIASDSLIAHALMTAAQNGKQVTVFVELKARFDEANNIKWARKLKAAGVRIVYSIWALKVHAKVALVKRRVPGAALKYCGVVATGNFNENTAGVYADHILMTSDKQITADIETLMLFLEKRATPEGYQFFKPQRLLIAGFNLKAAFLSEIGRCKQAALKGLPAAITIKLNNLEEQSLIDALYEASGAGVKIRMMVRSICRLIPGKPGLSENIEVYRLVDRYLEHSRVFIFEAAGEQSLYIGSADWMNRNIYRRIEVCCPVLDEQLARSIKDMVELQFEDELHLVRFSAEMTNEWVISEQQRADFIDDPQTAEKNRAAQLETYQYLKNLQQAPEKER</sequence>
<dbReference type="SUPFAM" id="SSF140356">
    <property type="entry name" value="PPK N-terminal domain-like"/>
    <property type="match status" value="1"/>
</dbReference>
<dbReference type="Pfam" id="PF17941">
    <property type="entry name" value="PP_kinase_C_1"/>
    <property type="match status" value="1"/>
</dbReference>
<proteinExistence type="inferred from homology"/>
<dbReference type="EMBL" id="FNQY01000004">
    <property type="protein sequence ID" value="SDZ91438.1"/>
    <property type="molecule type" value="Genomic_DNA"/>
</dbReference>
<evidence type="ECO:0000256" key="3">
    <source>
        <dbReference type="ARBA" id="ARBA00022741"/>
    </source>
</evidence>
<evidence type="ECO:0000313" key="11">
    <source>
        <dbReference type="Proteomes" id="UP000199041"/>
    </source>
</evidence>
<dbReference type="InterPro" id="IPR036832">
    <property type="entry name" value="PPK_N_dom_sf"/>
</dbReference>
<dbReference type="InterPro" id="IPR025198">
    <property type="entry name" value="PPK_N_dom"/>
</dbReference>
<keyword evidence="1 7" id="KW-0597">Phosphoprotein</keyword>
<keyword evidence="5" id="KW-0067">ATP-binding</keyword>
<dbReference type="Pfam" id="PF02503">
    <property type="entry name" value="PP_kinase"/>
    <property type="match status" value="1"/>
</dbReference>
<dbReference type="Gene3D" id="3.30.1840.10">
    <property type="entry name" value="Polyphosphate kinase middle domain"/>
    <property type="match status" value="1"/>
</dbReference>
<dbReference type="GO" id="GO:0005524">
    <property type="term" value="F:ATP binding"/>
    <property type="evidence" value="ECO:0007669"/>
    <property type="project" value="UniProtKB-KW"/>
</dbReference>
<dbReference type="RefSeq" id="WP_091394427.1">
    <property type="nucleotide sequence ID" value="NZ_FNQY01000004.1"/>
</dbReference>
<dbReference type="SUPFAM" id="SSF143724">
    <property type="entry name" value="PHP14-like"/>
    <property type="match status" value="1"/>
</dbReference>
<dbReference type="PANTHER" id="PTHR30218">
    <property type="entry name" value="POLYPHOSPHATE KINASE"/>
    <property type="match status" value="1"/>
</dbReference>
<dbReference type="PROSITE" id="PS50035">
    <property type="entry name" value="PLD"/>
    <property type="match status" value="1"/>
</dbReference>
<dbReference type="SUPFAM" id="SSF56024">
    <property type="entry name" value="Phospholipase D/nuclease"/>
    <property type="match status" value="2"/>
</dbReference>
<dbReference type="Pfam" id="PF13089">
    <property type="entry name" value="PP_kinase_N"/>
    <property type="match status" value="1"/>
</dbReference>